<name>A0AAN6GS04_9BASI</name>
<dbReference type="FunFam" id="3.30.230.10:FF:000018">
    <property type="entry name" value="Diphosphomevalonate decarboxylase"/>
    <property type="match status" value="1"/>
</dbReference>
<dbReference type="AlphaFoldDB" id="A0AAN6GS04"/>
<gene>
    <name evidence="17" type="primary">MVD1</name>
    <name evidence="17" type="ORF">OC846_002446</name>
</gene>
<evidence type="ECO:0000256" key="1">
    <source>
        <dbReference type="ARBA" id="ARBA00005055"/>
    </source>
</evidence>
<keyword evidence="5 13" id="KW-0547">Nucleotide-binding</keyword>
<dbReference type="Gene3D" id="3.30.230.10">
    <property type="match status" value="1"/>
</dbReference>
<feature type="domain" description="Diphosphomevalonate decarboxylase-like N-terminal" evidence="16">
    <location>
        <begin position="13"/>
        <end position="190"/>
    </location>
</feature>
<evidence type="ECO:0000256" key="7">
    <source>
        <dbReference type="ARBA" id="ARBA00022955"/>
    </source>
</evidence>
<comment type="similarity">
    <text evidence="2 13 14">Belongs to the diphosphomevalonate decarboxylase family.</text>
</comment>
<evidence type="ECO:0000256" key="12">
    <source>
        <dbReference type="ARBA" id="ARBA00023239"/>
    </source>
</evidence>
<organism evidence="17 18">
    <name type="scientific">Tilletia horrida</name>
    <dbReference type="NCBI Taxonomy" id="155126"/>
    <lineage>
        <taxon>Eukaryota</taxon>
        <taxon>Fungi</taxon>
        <taxon>Dikarya</taxon>
        <taxon>Basidiomycota</taxon>
        <taxon>Ustilaginomycotina</taxon>
        <taxon>Exobasidiomycetes</taxon>
        <taxon>Tilletiales</taxon>
        <taxon>Tilletiaceae</taxon>
        <taxon>Tilletia</taxon>
    </lineage>
</organism>
<keyword evidence="12 13" id="KW-0456">Lyase</keyword>
<keyword evidence="6 13" id="KW-0067">ATP-binding</keyword>
<keyword evidence="10 14" id="KW-1207">Sterol metabolism</keyword>
<dbReference type="Pfam" id="PF22700">
    <property type="entry name" value="MVD-like_N"/>
    <property type="match status" value="1"/>
</dbReference>
<evidence type="ECO:0000259" key="15">
    <source>
        <dbReference type="Pfam" id="PF18376"/>
    </source>
</evidence>
<dbReference type="PANTHER" id="PTHR10977:SF3">
    <property type="entry name" value="DIPHOSPHOMEVALONATE DECARBOXYLASE"/>
    <property type="match status" value="1"/>
</dbReference>
<evidence type="ECO:0000256" key="10">
    <source>
        <dbReference type="ARBA" id="ARBA00023166"/>
    </source>
</evidence>
<evidence type="ECO:0000256" key="6">
    <source>
        <dbReference type="ARBA" id="ARBA00022840"/>
    </source>
</evidence>
<dbReference type="InterPro" id="IPR014721">
    <property type="entry name" value="Ribsml_uS5_D2-typ_fold_subgr"/>
</dbReference>
<dbReference type="InterPro" id="IPR020568">
    <property type="entry name" value="Ribosomal_Su5_D2-typ_SF"/>
</dbReference>
<dbReference type="InterPro" id="IPR029765">
    <property type="entry name" value="Mev_diP_decarb"/>
</dbReference>
<protein>
    <recommendedName>
        <fullName evidence="3 13">Diphosphomevalonate decarboxylase</fullName>
        <ecNumber evidence="3 13">4.1.1.33</ecNumber>
    </recommendedName>
</protein>
<dbReference type="Pfam" id="PF18376">
    <property type="entry name" value="MDD_C"/>
    <property type="match status" value="1"/>
</dbReference>
<evidence type="ECO:0000256" key="14">
    <source>
        <dbReference type="RuleBase" id="RU363086"/>
    </source>
</evidence>
<dbReference type="GO" id="GO:0019287">
    <property type="term" value="P:isopentenyl diphosphate biosynthetic process, mevalonate pathway"/>
    <property type="evidence" value="ECO:0007669"/>
    <property type="project" value="UniProtKB-UniRule"/>
</dbReference>
<comment type="catalytic activity">
    <reaction evidence="13 14">
        <text>(R)-5-diphosphomevalonate + ATP = isopentenyl diphosphate + ADP + phosphate + CO2</text>
        <dbReference type="Rhea" id="RHEA:23732"/>
        <dbReference type="ChEBI" id="CHEBI:16526"/>
        <dbReference type="ChEBI" id="CHEBI:30616"/>
        <dbReference type="ChEBI" id="CHEBI:43474"/>
        <dbReference type="ChEBI" id="CHEBI:57557"/>
        <dbReference type="ChEBI" id="CHEBI:128769"/>
        <dbReference type="ChEBI" id="CHEBI:456216"/>
        <dbReference type="EC" id="4.1.1.33"/>
    </reaction>
</comment>
<dbReference type="GO" id="GO:0016126">
    <property type="term" value="P:sterol biosynthetic process"/>
    <property type="evidence" value="ECO:0007669"/>
    <property type="project" value="UniProtKB-KW"/>
</dbReference>
<keyword evidence="11 14" id="KW-0753">Steroid metabolism</keyword>
<evidence type="ECO:0000256" key="11">
    <source>
        <dbReference type="ARBA" id="ARBA00023221"/>
    </source>
</evidence>
<evidence type="ECO:0000313" key="17">
    <source>
        <dbReference type="EMBL" id="KAK0553605.1"/>
    </source>
</evidence>
<sequence length="433" mass="46427">MSSTTRYQATCSAPPNLALCKYWGKRPGAEALILPTNDSLSVTLDQAHLRSTTTARADPSFDGGDKLWLNGVEEQIGGSGRLGRCISEMRALRAKLEAKDESLPKLSQWSLHIASENNFPTAAGLASSASGFAALAFTLSVLYDLREPTLTASELSRIARQGSGSACRSIFGGFVAWQAGTDPNGQDSLAVQVAPREHWPDLQALICVVDDAKKGTPSTAGMQRTVATSPLLQERIKNVVPARMAKIKEAIAARDFDVLARITMDDSNNFHACCLDTSPPIFYMNDVSRAIVQLVEELNRAALAESGGHHITAYTYDAGPNAVLFAPKENLPLVLQLIRHYFPNADFDDTFNLLGAGANASHRGAQDAVDLPTGLPPTFNPNVIPVHEAGAVRRLIHTQVGDGPQILGQGSNDGESLLDAEGLPLRLQRVKRA</sequence>
<evidence type="ECO:0000256" key="8">
    <source>
        <dbReference type="ARBA" id="ARBA00023011"/>
    </source>
</evidence>
<keyword evidence="7 14" id="KW-0752">Steroid biosynthesis</keyword>
<dbReference type="EMBL" id="JAPDMZ010000048">
    <property type="protein sequence ID" value="KAK0553605.1"/>
    <property type="molecule type" value="Genomic_DNA"/>
</dbReference>
<evidence type="ECO:0000313" key="18">
    <source>
        <dbReference type="Proteomes" id="UP001176517"/>
    </source>
</evidence>
<evidence type="ECO:0000256" key="4">
    <source>
        <dbReference type="ARBA" id="ARBA00022516"/>
    </source>
</evidence>
<dbReference type="PANTHER" id="PTHR10977">
    <property type="entry name" value="DIPHOSPHOMEVALONATE DECARBOXYLASE"/>
    <property type="match status" value="1"/>
</dbReference>
<dbReference type="Gene3D" id="3.30.70.890">
    <property type="entry name" value="GHMP kinase, C-terminal domain"/>
    <property type="match status" value="1"/>
</dbReference>
<dbReference type="Proteomes" id="UP001176517">
    <property type="component" value="Unassembled WGS sequence"/>
</dbReference>
<keyword evidence="8 14" id="KW-0756">Sterol biosynthesis</keyword>
<dbReference type="EC" id="4.1.1.33" evidence="3 13"/>
<keyword evidence="18" id="KW-1185">Reference proteome</keyword>
<accession>A0AAN6GS04</accession>
<proteinExistence type="inferred from homology"/>
<dbReference type="FunFam" id="3.30.70.890:FF:000005">
    <property type="entry name" value="Diphosphomevalonate decarboxylase"/>
    <property type="match status" value="1"/>
</dbReference>
<dbReference type="GO" id="GO:0005524">
    <property type="term" value="F:ATP binding"/>
    <property type="evidence" value="ECO:0007669"/>
    <property type="project" value="UniProtKB-UniRule"/>
</dbReference>
<dbReference type="InterPro" id="IPR053859">
    <property type="entry name" value="MVD-like_N"/>
</dbReference>
<evidence type="ECO:0000256" key="3">
    <source>
        <dbReference type="ARBA" id="ARBA00012296"/>
    </source>
</evidence>
<dbReference type="SUPFAM" id="SSF54211">
    <property type="entry name" value="Ribosomal protein S5 domain 2-like"/>
    <property type="match status" value="1"/>
</dbReference>
<reference evidence="17" key="1">
    <citation type="journal article" date="2023" name="PhytoFront">
        <title>Draft Genome Resources of Seven Strains of Tilletia horrida, Causal Agent of Kernel Smut of Rice.</title>
        <authorList>
            <person name="Khanal S."/>
            <person name="Antony Babu S."/>
            <person name="Zhou X.G."/>
        </authorList>
    </citation>
    <scope>NUCLEOTIDE SEQUENCE</scope>
    <source>
        <strain evidence="17">TX6</strain>
    </source>
</reference>
<dbReference type="GO" id="GO:0005829">
    <property type="term" value="C:cytosol"/>
    <property type="evidence" value="ECO:0007669"/>
    <property type="project" value="InterPro"/>
</dbReference>
<dbReference type="InterPro" id="IPR005935">
    <property type="entry name" value="Mev_decarb"/>
</dbReference>
<evidence type="ECO:0000256" key="13">
    <source>
        <dbReference type="PIRNR" id="PIRNR015950"/>
    </source>
</evidence>
<keyword evidence="9 13" id="KW-0443">Lipid metabolism</keyword>
<evidence type="ECO:0000256" key="5">
    <source>
        <dbReference type="ARBA" id="ARBA00022741"/>
    </source>
</evidence>
<dbReference type="NCBIfam" id="TIGR01240">
    <property type="entry name" value="mevDPdecarb"/>
    <property type="match status" value="1"/>
</dbReference>
<keyword evidence="4 14" id="KW-0444">Lipid biosynthesis</keyword>
<evidence type="ECO:0000256" key="9">
    <source>
        <dbReference type="ARBA" id="ARBA00023098"/>
    </source>
</evidence>
<dbReference type="InterPro" id="IPR041431">
    <property type="entry name" value="Mvd1_C"/>
</dbReference>
<evidence type="ECO:0000259" key="16">
    <source>
        <dbReference type="Pfam" id="PF22700"/>
    </source>
</evidence>
<dbReference type="InterPro" id="IPR036554">
    <property type="entry name" value="GHMP_kinase_C_sf"/>
</dbReference>
<dbReference type="PIRSF" id="PIRSF015950">
    <property type="entry name" value="Mev_P_decrbx"/>
    <property type="match status" value="1"/>
</dbReference>
<dbReference type="SUPFAM" id="SSF55060">
    <property type="entry name" value="GHMP Kinase, C-terminal domain"/>
    <property type="match status" value="1"/>
</dbReference>
<dbReference type="GO" id="GO:0004163">
    <property type="term" value="F:diphosphomevalonate decarboxylase activity"/>
    <property type="evidence" value="ECO:0007669"/>
    <property type="project" value="UniProtKB-UniRule"/>
</dbReference>
<feature type="domain" description="Mvd1 C-terminal" evidence="15">
    <location>
        <begin position="204"/>
        <end position="407"/>
    </location>
</feature>
<comment type="pathway">
    <text evidence="1 14">Isoprenoid biosynthesis; isopentenyl diphosphate biosynthesis via mevalonate pathway; isopentenyl diphosphate from (R)-mevalonate: step 3/3.</text>
</comment>
<comment type="caution">
    <text evidence="17">The sequence shown here is derived from an EMBL/GenBank/DDBJ whole genome shotgun (WGS) entry which is preliminary data.</text>
</comment>
<evidence type="ECO:0000256" key="2">
    <source>
        <dbReference type="ARBA" id="ARBA00008831"/>
    </source>
</evidence>